<keyword evidence="2" id="KW-1185">Reference proteome</keyword>
<evidence type="ECO:0000313" key="3">
    <source>
        <dbReference type="WBParaSite" id="maker-unitig_22782-snap-gene-0.2-mRNA-1"/>
    </source>
</evidence>
<dbReference type="Proteomes" id="UP000095280">
    <property type="component" value="Unplaced"/>
</dbReference>
<reference evidence="3" key="1">
    <citation type="submission" date="2016-11" db="UniProtKB">
        <authorList>
            <consortium name="WormBaseParasite"/>
        </authorList>
    </citation>
    <scope>IDENTIFICATION</scope>
</reference>
<accession>A0A1I8F6V1</accession>
<organism evidence="2 3">
    <name type="scientific">Macrostomum lignano</name>
    <dbReference type="NCBI Taxonomy" id="282301"/>
    <lineage>
        <taxon>Eukaryota</taxon>
        <taxon>Metazoa</taxon>
        <taxon>Spiralia</taxon>
        <taxon>Lophotrochozoa</taxon>
        <taxon>Platyhelminthes</taxon>
        <taxon>Rhabditophora</taxon>
        <taxon>Macrostomorpha</taxon>
        <taxon>Macrostomida</taxon>
        <taxon>Macrostomidae</taxon>
        <taxon>Macrostomum</taxon>
    </lineage>
</organism>
<dbReference type="WBParaSite" id="maker-unitig_22782-snap-gene-0.2-mRNA-1">
    <property type="protein sequence ID" value="maker-unitig_22782-snap-gene-0.2-mRNA-1"/>
    <property type="gene ID" value="maker-unitig_22782-snap-gene-0.2"/>
</dbReference>
<proteinExistence type="predicted"/>
<protein>
    <submittedName>
        <fullName evidence="3">Uncharacterized protein</fullName>
    </submittedName>
</protein>
<evidence type="ECO:0000313" key="2">
    <source>
        <dbReference type="Proteomes" id="UP000095280"/>
    </source>
</evidence>
<feature type="region of interest" description="Disordered" evidence="1">
    <location>
        <begin position="343"/>
        <end position="364"/>
    </location>
</feature>
<feature type="compositionally biased region" description="Basic and acidic residues" evidence="1">
    <location>
        <begin position="104"/>
        <end position="119"/>
    </location>
</feature>
<name>A0A1I8F6V1_9PLAT</name>
<sequence>MQQENRISPLQLISASPCRRLPAGVRRLSESFNAPLSERNETSAAPGGGARQAPRLFSLRAYAELRGAGDLLAVAALPERERCWCPPLTLRLVALAPAAAAPRHAADRLHRRPEGRDAVGFRPAGPRDSAVLSLPGYIESWSTGPPKKDHLEQLKAAVRAERDRAGRLRPGCQNVRWGAAADYEVPAELQAEEEQRTAEAARRIFLNSRAGARSATSAELMNLTQGSLIPVPAQQGFECPICRSATLAATMTTATASGGCGCASAARGLRELLRDTRSTPTGCPNTQDDLRRRAENDQNASWDCRNWRTCCSPDEAMKGFSPKREGCDWLMCSRVPHRDLLGPSAARAGTGGGQGDTSGWLPLP</sequence>
<evidence type="ECO:0000256" key="1">
    <source>
        <dbReference type="SAM" id="MobiDB-lite"/>
    </source>
</evidence>
<dbReference type="AlphaFoldDB" id="A0A1I8F6V1"/>
<feature type="region of interest" description="Disordered" evidence="1">
    <location>
        <begin position="103"/>
        <end position="125"/>
    </location>
</feature>